<name>A0AAV5MD26_9ROSI</name>
<dbReference type="Proteomes" id="UP001054252">
    <property type="component" value="Unassembled WGS sequence"/>
</dbReference>
<keyword evidence="3" id="KW-1185">Reference proteome</keyword>
<sequence length="149" mass="17184">MRLISQTHPHSPASSVNSAKQLNTPLFCSVLFSRTSISTRSGSCRRRKFAAHEEYVAVAVFFHQKMHAIGPENAAVFLNQEKRNQKVRSKRVKSLSPLSLSFENQWVRQACGGLASLRKPKSGFETQIWRGRREKREREKEQEENRKMI</sequence>
<comment type="caution">
    <text evidence="2">The sequence shown here is derived from an EMBL/GenBank/DDBJ whole genome shotgun (WGS) entry which is preliminary data.</text>
</comment>
<feature type="compositionally biased region" description="Basic and acidic residues" evidence="1">
    <location>
        <begin position="134"/>
        <end position="149"/>
    </location>
</feature>
<evidence type="ECO:0000256" key="1">
    <source>
        <dbReference type="SAM" id="MobiDB-lite"/>
    </source>
</evidence>
<dbReference type="AlphaFoldDB" id="A0AAV5MD26"/>
<evidence type="ECO:0000313" key="3">
    <source>
        <dbReference type="Proteomes" id="UP001054252"/>
    </source>
</evidence>
<proteinExistence type="predicted"/>
<protein>
    <submittedName>
        <fullName evidence="2">Uncharacterized protein</fullName>
    </submittedName>
</protein>
<gene>
    <name evidence="2" type="ORF">SLEP1_g54634</name>
</gene>
<dbReference type="EMBL" id="BPVZ01000235">
    <property type="protein sequence ID" value="GKV47768.1"/>
    <property type="molecule type" value="Genomic_DNA"/>
</dbReference>
<evidence type="ECO:0000313" key="2">
    <source>
        <dbReference type="EMBL" id="GKV47768.1"/>
    </source>
</evidence>
<accession>A0AAV5MD26</accession>
<organism evidence="2 3">
    <name type="scientific">Rubroshorea leprosula</name>
    <dbReference type="NCBI Taxonomy" id="152421"/>
    <lineage>
        <taxon>Eukaryota</taxon>
        <taxon>Viridiplantae</taxon>
        <taxon>Streptophyta</taxon>
        <taxon>Embryophyta</taxon>
        <taxon>Tracheophyta</taxon>
        <taxon>Spermatophyta</taxon>
        <taxon>Magnoliopsida</taxon>
        <taxon>eudicotyledons</taxon>
        <taxon>Gunneridae</taxon>
        <taxon>Pentapetalae</taxon>
        <taxon>rosids</taxon>
        <taxon>malvids</taxon>
        <taxon>Malvales</taxon>
        <taxon>Dipterocarpaceae</taxon>
        <taxon>Rubroshorea</taxon>
    </lineage>
</organism>
<reference evidence="2 3" key="1">
    <citation type="journal article" date="2021" name="Commun. Biol.">
        <title>The genome of Shorea leprosula (Dipterocarpaceae) highlights the ecological relevance of drought in aseasonal tropical rainforests.</title>
        <authorList>
            <person name="Ng K.K.S."/>
            <person name="Kobayashi M.J."/>
            <person name="Fawcett J.A."/>
            <person name="Hatakeyama M."/>
            <person name="Paape T."/>
            <person name="Ng C.H."/>
            <person name="Ang C.C."/>
            <person name="Tnah L.H."/>
            <person name="Lee C.T."/>
            <person name="Nishiyama T."/>
            <person name="Sese J."/>
            <person name="O'Brien M.J."/>
            <person name="Copetti D."/>
            <person name="Mohd Noor M.I."/>
            <person name="Ong R.C."/>
            <person name="Putra M."/>
            <person name="Sireger I.Z."/>
            <person name="Indrioko S."/>
            <person name="Kosugi Y."/>
            <person name="Izuno A."/>
            <person name="Isagi Y."/>
            <person name="Lee S.L."/>
            <person name="Shimizu K.K."/>
        </authorList>
    </citation>
    <scope>NUCLEOTIDE SEQUENCE [LARGE SCALE GENOMIC DNA]</scope>
    <source>
        <strain evidence="2">214</strain>
    </source>
</reference>
<feature type="region of interest" description="Disordered" evidence="1">
    <location>
        <begin position="128"/>
        <end position="149"/>
    </location>
</feature>